<keyword evidence="4" id="KW-0539">Nucleus</keyword>
<dbReference type="EMBL" id="OZ004260">
    <property type="protein sequence ID" value="CAK7922281.1"/>
    <property type="molecule type" value="Genomic_DNA"/>
</dbReference>
<evidence type="ECO:0000256" key="2">
    <source>
        <dbReference type="ARBA" id="ARBA00007991"/>
    </source>
</evidence>
<accession>A0ABP0ELZ0</accession>
<dbReference type="Pfam" id="PF25758">
    <property type="entry name" value="TPR_IPO11"/>
    <property type="match status" value="1"/>
</dbReference>
<dbReference type="Proteomes" id="UP001497600">
    <property type="component" value="Chromosome H"/>
</dbReference>
<evidence type="ECO:0000256" key="1">
    <source>
        <dbReference type="ARBA" id="ARBA00004123"/>
    </source>
</evidence>
<keyword evidence="7" id="KW-1185">Reference proteome</keyword>
<dbReference type="PROSITE" id="PS50166">
    <property type="entry name" value="IMPORTIN_B_NT"/>
    <property type="match status" value="1"/>
</dbReference>
<evidence type="ECO:0000313" key="6">
    <source>
        <dbReference type="EMBL" id="CAK7922281.1"/>
    </source>
</evidence>
<reference evidence="6 7" key="1">
    <citation type="submission" date="2024-01" db="EMBL/GenBank/DDBJ databases">
        <authorList>
            <consortium name="Genoscope - CEA"/>
            <person name="William W."/>
        </authorList>
    </citation>
    <scope>NUCLEOTIDE SEQUENCE [LARGE SCALE GENOMIC DNA]</scope>
    <source>
        <strain evidence="6 7">29B2s-10</strain>
    </source>
</reference>
<dbReference type="Gene3D" id="1.25.10.10">
    <property type="entry name" value="Leucine-rich Repeat Variant"/>
    <property type="match status" value="1"/>
</dbReference>
<dbReference type="InterPro" id="IPR058669">
    <property type="entry name" value="TPR_IPO7/11-like"/>
</dbReference>
<dbReference type="SMART" id="SM00913">
    <property type="entry name" value="IBN_N"/>
    <property type="match status" value="1"/>
</dbReference>
<feature type="domain" description="Importin N-terminal" evidence="5">
    <location>
        <begin position="27"/>
        <end position="99"/>
    </location>
</feature>
<name>A0ABP0ELZ0_9ASCO</name>
<evidence type="ECO:0000313" key="7">
    <source>
        <dbReference type="Proteomes" id="UP001497600"/>
    </source>
</evidence>
<keyword evidence="3" id="KW-0813">Transport</keyword>
<dbReference type="PANTHER" id="PTHR10997">
    <property type="entry name" value="IMPORTIN-7, 8, 11"/>
    <property type="match status" value="1"/>
</dbReference>
<evidence type="ECO:0000256" key="4">
    <source>
        <dbReference type="ARBA" id="ARBA00023242"/>
    </source>
</evidence>
<gene>
    <name evidence="6" type="primary">KAP120</name>
    <name evidence="6" type="ORF">CAAN4_H24850</name>
</gene>
<dbReference type="PANTHER" id="PTHR10997:SF7">
    <property type="entry name" value="IMPORTIN-11"/>
    <property type="match status" value="1"/>
</dbReference>
<comment type="similarity">
    <text evidence="2">Belongs to the importin beta family.</text>
</comment>
<sequence>MDLSYENLSTVLSIANGSERNPEQQQAESQLKAWETQKGYHFLLQEIYLKEELPLQLRWLAVICFKNGIEKYWRSSRANAISKEEKTQIKSRLFNLVGEKNNQLAIQNGHSIARIVRFDFPMEWPTLFDDLANSLEENVFRKGDMVATNNLLLILNQVIKTVAVVRVGRARHAMQSKAPIITPVLIRSYLKLFQQWTSVSLDLGLMEVCYLCLKTLRRIITEGFDRPHKNTDVVEFMTISIQHLQMLVVEHEKYSASDMLERYVKCYSKLYVGLISSNPTSFVLFPCSVDIITTFMSLLEHKAELIYNSTEENSFWETLALKGFMILKKIIAFIYKRGAVVLKERNEREEVNAAIQKLTNEVFTTQVVQHLCDLIIEWYLRLKPSDLESWLLEPEEWCNEEISTSWEYQIRPCAENFFQDLITFFKDSLSGFVLNKISNGLANNNNSVDEILSKDAILCTFQLSASSIADTVDFDQLLKDIFIPEGLKNELAENRIVKRRVCLIISEWVSVKCSRESRVEIFRLLVDFLNPDNKINDAVVKLTAIQTLKRVIDDWDFNKYDFHSFLNDFVKLCIQFLGSVEYTESKLYIFNILATMLQRCNPLVDHATLIDILSVIPDYWNSVSSDNESILKNSLLRVLKNLVVSLNDKSTETYRISIPLITTCCTGDTDTFALLSEDGYELWHSVLQYCPTNVDPTSQEELVNLLPLVPHGLLNATEILPTIMSIIRSYALISPDILCGDIGMGIFRALSGYLANMREDAYTVFISLMDILLLQISNNEQFVNNLIGSGLFNAMALFVLDENHDVVSGNKIFLLFSRIAMGSSELFFQMVDHFAIDKKKLFDTWIDNLDRNGNPRNKKLNLIGLLSLCARAIPSKDNVLPLKFAQITKKILLFLEEVNETTEGNCTAYEQDLIYEDIDDYCYSDQDITPHGEKKRYQALIESKDPVFKTNLKSLLAQVLSELRNTLNDTDFRQLISMNDEYSIEKLQTMI</sequence>
<organism evidence="6 7">
    <name type="scientific">[Candida] anglica</name>
    <dbReference type="NCBI Taxonomy" id="148631"/>
    <lineage>
        <taxon>Eukaryota</taxon>
        <taxon>Fungi</taxon>
        <taxon>Dikarya</taxon>
        <taxon>Ascomycota</taxon>
        <taxon>Saccharomycotina</taxon>
        <taxon>Pichiomycetes</taxon>
        <taxon>Debaryomycetaceae</taxon>
        <taxon>Kurtzmaniella</taxon>
    </lineage>
</organism>
<evidence type="ECO:0000259" key="5">
    <source>
        <dbReference type="PROSITE" id="PS50166"/>
    </source>
</evidence>
<protein>
    <submittedName>
        <fullName evidence="6">Importin beta-like protein Kap120p</fullName>
    </submittedName>
</protein>
<dbReference type="Pfam" id="PF03810">
    <property type="entry name" value="IBN_N"/>
    <property type="match status" value="1"/>
</dbReference>
<comment type="subcellular location">
    <subcellularLocation>
        <location evidence="1">Nucleus</location>
    </subcellularLocation>
</comment>
<dbReference type="SUPFAM" id="SSF48371">
    <property type="entry name" value="ARM repeat"/>
    <property type="match status" value="1"/>
</dbReference>
<dbReference type="InterPro" id="IPR016024">
    <property type="entry name" value="ARM-type_fold"/>
</dbReference>
<evidence type="ECO:0000256" key="3">
    <source>
        <dbReference type="ARBA" id="ARBA00022448"/>
    </source>
</evidence>
<dbReference type="InterPro" id="IPR011989">
    <property type="entry name" value="ARM-like"/>
</dbReference>
<dbReference type="InterPro" id="IPR001494">
    <property type="entry name" value="Importin-beta_N"/>
</dbReference>
<proteinExistence type="inferred from homology"/>